<gene>
    <name evidence="1" type="ORF">ACFQ3C_04760</name>
</gene>
<accession>A0ABW3TAL8</accession>
<keyword evidence="2" id="KW-1185">Reference proteome</keyword>
<reference evidence="2" key="1">
    <citation type="journal article" date="2019" name="Int. J. Syst. Evol. Microbiol.">
        <title>The Global Catalogue of Microorganisms (GCM) 10K type strain sequencing project: providing services to taxonomists for standard genome sequencing and annotation.</title>
        <authorList>
            <consortium name="The Broad Institute Genomics Platform"/>
            <consortium name="The Broad Institute Genome Sequencing Center for Infectious Disease"/>
            <person name="Wu L."/>
            <person name="Ma J."/>
        </authorList>
    </citation>
    <scope>NUCLEOTIDE SEQUENCE [LARGE SCALE GENOMIC DNA]</scope>
    <source>
        <strain evidence="2">CCUG 55328</strain>
    </source>
</reference>
<evidence type="ECO:0000313" key="2">
    <source>
        <dbReference type="Proteomes" id="UP001597151"/>
    </source>
</evidence>
<dbReference type="RefSeq" id="WP_380789322.1">
    <property type="nucleotide sequence ID" value="NZ_JBHTKR010000002.1"/>
</dbReference>
<proteinExistence type="predicted"/>
<protein>
    <submittedName>
        <fullName evidence="1">Uncharacterized protein</fullName>
    </submittedName>
</protein>
<sequence length="83" mass="9413">MPWVMPFAPKIRKPADRLIPPLDARRPSAYNARHAHGICDLSANYRPGALILPMDRRAAGKRRMDRRAAPIFIVNSLTEGRPR</sequence>
<dbReference type="Proteomes" id="UP001597151">
    <property type="component" value="Unassembled WGS sequence"/>
</dbReference>
<name>A0ABW3TAL8_9RHOB</name>
<dbReference type="EMBL" id="JBHTKR010000002">
    <property type="protein sequence ID" value="MFD1193972.1"/>
    <property type="molecule type" value="Genomic_DNA"/>
</dbReference>
<evidence type="ECO:0000313" key="1">
    <source>
        <dbReference type="EMBL" id="MFD1193972.1"/>
    </source>
</evidence>
<comment type="caution">
    <text evidence="1">The sequence shown here is derived from an EMBL/GenBank/DDBJ whole genome shotgun (WGS) entry which is preliminary data.</text>
</comment>
<organism evidence="1 2">
    <name type="scientific">Seohaeicola saemankumensis</name>
    <dbReference type="NCBI Taxonomy" id="481181"/>
    <lineage>
        <taxon>Bacteria</taxon>
        <taxon>Pseudomonadati</taxon>
        <taxon>Pseudomonadota</taxon>
        <taxon>Alphaproteobacteria</taxon>
        <taxon>Rhodobacterales</taxon>
        <taxon>Roseobacteraceae</taxon>
        <taxon>Seohaeicola</taxon>
    </lineage>
</organism>